<dbReference type="EMBL" id="CP002345">
    <property type="protein sequence ID" value="ADQ79093.1"/>
    <property type="molecule type" value="Genomic_DNA"/>
</dbReference>
<dbReference type="SUPFAM" id="SSF55486">
    <property type="entry name" value="Metalloproteases ('zincins'), catalytic domain"/>
    <property type="match status" value="1"/>
</dbReference>
<dbReference type="InterPro" id="IPR024079">
    <property type="entry name" value="MetalloPept_cat_dom_sf"/>
</dbReference>
<dbReference type="PANTHER" id="PTHR41775">
    <property type="entry name" value="SECRETED PROTEIN-RELATED"/>
    <property type="match status" value="1"/>
</dbReference>
<dbReference type="eggNOG" id="COG4412">
    <property type="taxonomic scope" value="Bacteria"/>
</dbReference>
<proteinExistence type="predicted"/>
<gene>
    <name evidence="2" type="ordered locus">Palpr_0943</name>
</gene>
<dbReference type="KEGG" id="ppn:Palpr_0943"/>
<evidence type="ECO:0000313" key="3">
    <source>
        <dbReference type="Proteomes" id="UP000008718"/>
    </source>
</evidence>
<dbReference type="PANTHER" id="PTHR41775:SF1">
    <property type="entry name" value="PEPTIDASE M6-LIKE DOMAIN-CONTAINING PROTEIN"/>
    <property type="match status" value="1"/>
</dbReference>
<dbReference type="GO" id="GO:0008237">
    <property type="term" value="F:metallopeptidase activity"/>
    <property type="evidence" value="ECO:0007669"/>
    <property type="project" value="UniProtKB-KW"/>
</dbReference>
<dbReference type="GO" id="GO:0006508">
    <property type="term" value="P:proteolysis"/>
    <property type="evidence" value="ECO:0007669"/>
    <property type="project" value="UniProtKB-KW"/>
</dbReference>
<dbReference type="Pfam" id="PF05547">
    <property type="entry name" value="Peptidase_M6"/>
    <property type="match status" value="1"/>
</dbReference>
<evidence type="ECO:0000259" key="1">
    <source>
        <dbReference type="Pfam" id="PF05547"/>
    </source>
</evidence>
<dbReference type="NCBIfam" id="TIGR03296">
    <property type="entry name" value="M6dom_TIGR03296"/>
    <property type="match status" value="1"/>
</dbReference>
<feature type="domain" description="Peptidase M6-like" evidence="1">
    <location>
        <begin position="165"/>
        <end position="374"/>
    </location>
</feature>
<accession>E4T2Z9</accession>
<organism evidence="2 3">
    <name type="scientific">Paludibacter propionicigenes (strain DSM 17365 / JCM 13257 / WB4)</name>
    <dbReference type="NCBI Taxonomy" id="694427"/>
    <lineage>
        <taxon>Bacteria</taxon>
        <taxon>Pseudomonadati</taxon>
        <taxon>Bacteroidota</taxon>
        <taxon>Bacteroidia</taxon>
        <taxon>Bacteroidales</taxon>
        <taxon>Paludibacteraceae</taxon>
        <taxon>Paludibacter</taxon>
    </lineage>
</organism>
<sequence length="964" mass="106488">MRMYTRWFIIFISIFSFSIKLNAVPASPYPFKITQPDGTEITIRLRGDEFFNYKTTLDGYPLIANEKGILTYAYQDINGNLVTTNIKANELKKRTSTELQFIKTLTPNIDLTKQSILKRIQRSKAVVSGSVQKKVYPLTGSPKSLVILVNFSDKSFVTSTPQISFTNLLNQNGYSANGGTGSARDYFHDNSMGVFNPQFDVVGPYTLDNTMAYYGTNAGGTKGNDTNPQQMVIDACKKASEAGVDFSQYDTDNDGMVDNVFIYYAGYNEAEGGPANTVWPHRWTLANYNTTFNGKIVYDYACTSELKGNSGSNMCGIGTFCHEFGHVLGLDDLYNTDGDYSYSTLSYWDIMDSGPYLNSGRTPPAYSAYERFYLNWLTPTELKKPQNAILETLTTSNNAYIITQNGNSNLDGVNPSPVEFFLLENRQKTGWDSYLPGHGMLVTRVYYNASTWGNNTPNNNAATMGIDIMEADGIASDATLAGDPFPGTSAVTSYSPVLRSGTNINKPLTYITETNDVIKFRFMGGGNLPTITKNGVLSAFKTVQGTPTDAKTINIGGVNLKSDINLTFKVSKHFEMKKETDPETAWSKTITLARNPIDSTVASTRILIRYNPTEPSFTEIHKDTLLLQSTGADNETVPMTGTSTRPVYVVPPVATAPTDITIASFVANWNTVFDATGYYLTAYSLSNGESTLTEGFNKGLTAPANWTITASAISSSTIYSGDSIPSIEFKNSGEYIQTEQYMLPVTSLSFYIRSLAGINGYLQVDAWNGTSWNKVDSIPITSSLNTTNSYFFNTNKNYNQFRLTYTKVAGYIVVDDVKVGFSQKLEYLARDKWLTATSDTLINLASNRDYYYKVKASDKTLNTDKSIKYENITNFSNLIHLNTFQDKSKAKSLIAVVDSIYVDNSGTVNVYIPATNVSVNVYNTIGQLITSIKNPSSNKVEIHGLARNHIYIIQAGDRVTKVIL</sequence>
<evidence type="ECO:0000313" key="2">
    <source>
        <dbReference type="EMBL" id="ADQ79093.1"/>
    </source>
</evidence>
<keyword evidence="2" id="KW-0482">Metalloprotease</keyword>
<dbReference type="OrthoDB" id="9813478at2"/>
<dbReference type="Gene3D" id="3.40.390.10">
    <property type="entry name" value="Collagenase (Catalytic Domain)"/>
    <property type="match status" value="1"/>
</dbReference>
<keyword evidence="2" id="KW-0378">Hydrolase</keyword>
<dbReference type="AlphaFoldDB" id="E4T2Z9"/>
<protein>
    <submittedName>
        <fullName evidence="2">M6 family metalloprotease domain protein</fullName>
    </submittedName>
</protein>
<dbReference type="HOGENOM" id="CLU_306922_0_0_10"/>
<dbReference type="InterPro" id="IPR008757">
    <property type="entry name" value="Peptidase_M6-like_domain"/>
</dbReference>
<dbReference type="RefSeq" id="WP_013444462.1">
    <property type="nucleotide sequence ID" value="NC_014734.1"/>
</dbReference>
<keyword evidence="3" id="KW-1185">Reference proteome</keyword>
<reference key="1">
    <citation type="submission" date="2010-11" db="EMBL/GenBank/DDBJ databases">
        <title>The complete genome of Paludibacter propionicigenes DSM 17365.</title>
        <authorList>
            <consortium name="US DOE Joint Genome Institute (JGI-PGF)"/>
            <person name="Lucas S."/>
            <person name="Copeland A."/>
            <person name="Lapidus A."/>
            <person name="Bruce D."/>
            <person name="Goodwin L."/>
            <person name="Pitluck S."/>
            <person name="Kyrpides N."/>
            <person name="Mavromatis K."/>
            <person name="Ivanova N."/>
            <person name="Munk A.C."/>
            <person name="Brettin T."/>
            <person name="Detter J.C."/>
            <person name="Han C."/>
            <person name="Tapia R."/>
            <person name="Land M."/>
            <person name="Hauser L."/>
            <person name="Markowitz V."/>
            <person name="Cheng J.-F."/>
            <person name="Hugenholtz P."/>
            <person name="Woyke T."/>
            <person name="Wu D."/>
            <person name="Gronow S."/>
            <person name="Wellnitz S."/>
            <person name="Brambilla E."/>
            <person name="Klenk H.-P."/>
            <person name="Eisen J.A."/>
        </authorList>
    </citation>
    <scope>NUCLEOTIDE SEQUENCE</scope>
    <source>
        <strain>WB4</strain>
    </source>
</reference>
<keyword evidence="2" id="KW-0645">Protease</keyword>
<dbReference type="Proteomes" id="UP000008718">
    <property type="component" value="Chromosome"/>
</dbReference>
<dbReference type="STRING" id="694427.Palpr_0943"/>
<name>E4T2Z9_PALPW</name>
<reference evidence="2 3" key="2">
    <citation type="journal article" date="2011" name="Stand. Genomic Sci.">
        <title>Complete genome sequence of Paludibacter propionicigenes type strain (WB4).</title>
        <authorList>
            <person name="Gronow S."/>
            <person name="Munk C."/>
            <person name="Lapidus A."/>
            <person name="Nolan M."/>
            <person name="Lucas S."/>
            <person name="Hammon N."/>
            <person name="Deshpande S."/>
            <person name="Cheng J.F."/>
            <person name="Tapia R."/>
            <person name="Han C."/>
            <person name="Goodwin L."/>
            <person name="Pitluck S."/>
            <person name="Liolios K."/>
            <person name="Ivanova N."/>
            <person name="Mavromatis K."/>
            <person name="Mikhailova N."/>
            <person name="Pati A."/>
            <person name="Chen A."/>
            <person name="Palaniappan K."/>
            <person name="Land M."/>
            <person name="Hauser L."/>
            <person name="Chang Y.J."/>
            <person name="Jeffries C.D."/>
            <person name="Brambilla E."/>
            <person name="Rohde M."/>
            <person name="Goker M."/>
            <person name="Detter J.C."/>
            <person name="Woyke T."/>
            <person name="Bristow J."/>
            <person name="Eisen J.A."/>
            <person name="Markowitz V."/>
            <person name="Hugenholtz P."/>
            <person name="Kyrpides N.C."/>
            <person name="Klenk H.P."/>
        </authorList>
    </citation>
    <scope>NUCLEOTIDE SEQUENCE [LARGE SCALE GENOMIC DNA]</scope>
    <source>
        <strain evidence="3">DSM 17365 / JCM 13257 / WB4</strain>
    </source>
</reference>